<proteinExistence type="predicted"/>
<comment type="caution">
    <text evidence="2">The sequence shown here is derived from an EMBL/GenBank/DDBJ whole genome shotgun (WGS) entry which is preliminary data.</text>
</comment>
<feature type="signal peptide" evidence="1">
    <location>
        <begin position="1"/>
        <end position="38"/>
    </location>
</feature>
<gene>
    <name evidence="2" type="ORF">GCM10010274_55600</name>
</gene>
<organism evidence="2 3">
    <name type="scientific">Streptomyces lavendofoliae</name>
    <dbReference type="NCBI Taxonomy" id="67314"/>
    <lineage>
        <taxon>Bacteria</taxon>
        <taxon>Bacillati</taxon>
        <taxon>Actinomycetota</taxon>
        <taxon>Actinomycetes</taxon>
        <taxon>Kitasatosporales</taxon>
        <taxon>Streptomycetaceae</taxon>
        <taxon>Streptomyces</taxon>
    </lineage>
</organism>
<dbReference type="Proteomes" id="UP000636661">
    <property type="component" value="Unassembled WGS sequence"/>
</dbReference>
<keyword evidence="3" id="KW-1185">Reference proteome</keyword>
<name>A0A918M788_9ACTN</name>
<feature type="chain" id="PRO_5037617594" description="Lipocalin-like domain-containing protein" evidence="1">
    <location>
        <begin position="39"/>
        <end position="178"/>
    </location>
</feature>
<dbReference type="EMBL" id="BMTP01000017">
    <property type="protein sequence ID" value="GGU59493.1"/>
    <property type="molecule type" value="Genomic_DNA"/>
</dbReference>
<protein>
    <recommendedName>
        <fullName evidence="4">Lipocalin-like domain-containing protein</fullName>
    </recommendedName>
</protein>
<reference evidence="2" key="1">
    <citation type="journal article" date="2014" name="Int. J. Syst. Evol. Microbiol.">
        <title>Complete genome sequence of Corynebacterium casei LMG S-19264T (=DSM 44701T), isolated from a smear-ripened cheese.</title>
        <authorList>
            <consortium name="US DOE Joint Genome Institute (JGI-PGF)"/>
            <person name="Walter F."/>
            <person name="Albersmeier A."/>
            <person name="Kalinowski J."/>
            <person name="Ruckert C."/>
        </authorList>
    </citation>
    <scope>NUCLEOTIDE SEQUENCE</scope>
    <source>
        <strain evidence="2">JCM 4391</strain>
    </source>
</reference>
<dbReference type="AlphaFoldDB" id="A0A918M788"/>
<keyword evidence="1" id="KW-0732">Signal</keyword>
<dbReference type="RefSeq" id="WP_189554027.1">
    <property type="nucleotide sequence ID" value="NZ_BMTP01000017.1"/>
</dbReference>
<accession>A0A918M788</accession>
<reference evidence="2" key="2">
    <citation type="submission" date="2020-09" db="EMBL/GenBank/DDBJ databases">
        <authorList>
            <person name="Sun Q."/>
            <person name="Ohkuma M."/>
        </authorList>
    </citation>
    <scope>NUCLEOTIDE SEQUENCE</scope>
    <source>
        <strain evidence="2">JCM 4391</strain>
    </source>
</reference>
<evidence type="ECO:0000256" key="1">
    <source>
        <dbReference type="SAM" id="SignalP"/>
    </source>
</evidence>
<evidence type="ECO:0000313" key="2">
    <source>
        <dbReference type="EMBL" id="GGU59493.1"/>
    </source>
</evidence>
<evidence type="ECO:0000313" key="3">
    <source>
        <dbReference type="Proteomes" id="UP000636661"/>
    </source>
</evidence>
<sequence>MRNATLVPSARAGRRSLRTTGVWLAMTVALIGAGTATATATTEEGKRQPALTGTWQTTVTIGTGPGAPRTVSRFTFAADHTLTTDGAPGENGDPEYPGSGYWTTRPDGSFSFYITHDGPEEPAEGVYPGTVHAVHIGRVKGDTFTTTAVAFTKNEKTGALLGPVTVSSSADRVPATGS</sequence>
<evidence type="ECO:0008006" key="4">
    <source>
        <dbReference type="Google" id="ProtNLM"/>
    </source>
</evidence>